<dbReference type="InterPro" id="IPR019826">
    <property type="entry name" value="Carboxylesterase_B_AS"/>
</dbReference>
<keyword evidence="7" id="KW-0472">Membrane</keyword>
<evidence type="ECO:0000256" key="5">
    <source>
        <dbReference type="ARBA" id="ARBA00023180"/>
    </source>
</evidence>
<proteinExistence type="inferred from homology"/>
<evidence type="ECO:0000313" key="10">
    <source>
        <dbReference type="RefSeq" id="XP_019891598.1"/>
    </source>
</evidence>
<dbReference type="Pfam" id="PF00135">
    <property type="entry name" value="COesterase"/>
    <property type="match status" value="1"/>
</dbReference>
<keyword evidence="7" id="KW-1133">Transmembrane helix</keyword>
<organism evidence="9 10">
    <name type="scientific">Musca domestica</name>
    <name type="common">House fly</name>
    <dbReference type="NCBI Taxonomy" id="7370"/>
    <lineage>
        <taxon>Eukaryota</taxon>
        <taxon>Metazoa</taxon>
        <taxon>Ecdysozoa</taxon>
        <taxon>Arthropoda</taxon>
        <taxon>Hexapoda</taxon>
        <taxon>Insecta</taxon>
        <taxon>Pterygota</taxon>
        <taxon>Neoptera</taxon>
        <taxon>Endopterygota</taxon>
        <taxon>Diptera</taxon>
        <taxon>Brachycera</taxon>
        <taxon>Muscomorpha</taxon>
        <taxon>Muscoidea</taxon>
        <taxon>Muscidae</taxon>
        <taxon>Musca</taxon>
    </lineage>
</organism>
<evidence type="ECO:0000259" key="8">
    <source>
        <dbReference type="Pfam" id="PF00135"/>
    </source>
</evidence>
<keyword evidence="9" id="KW-1185">Reference proteome</keyword>
<evidence type="ECO:0000256" key="3">
    <source>
        <dbReference type="ARBA" id="ARBA00022801"/>
    </source>
</evidence>
<dbReference type="InterPro" id="IPR050309">
    <property type="entry name" value="Type-B_Carboxylest/Lipase"/>
</dbReference>
<reference evidence="10" key="1">
    <citation type="submission" date="2025-08" db="UniProtKB">
        <authorList>
            <consortium name="RefSeq"/>
        </authorList>
    </citation>
    <scope>IDENTIFICATION</scope>
    <source>
        <strain evidence="10">Aabys</strain>
        <tissue evidence="10">Whole body</tissue>
    </source>
</reference>
<dbReference type="EC" id="3.1.1.-" evidence="6"/>
<dbReference type="GO" id="GO:0052689">
    <property type="term" value="F:carboxylic ester hydrolase activity"/>
    <property type="evidence" value="ECO:0007669"/>
    <property type="project" value="UniProtKB-KW"/>
</dbReference>
<dbReference type="InterPro" id="IPR002018">
    <property type="entry name" value="CarbesteraseB"/>
</dbReference>
<dbReference type="RefSeq" id="XP_019891598.1">
    <property type="nucleotide sequence ID" value="XM_020036039.2"/>
</dbReference>
<dbReference type="PROSITE" id="PS00941">
    <property type="entry name" value="CARBOXYLESTERASE_B_2"/>
    <property type="match status" value="1"/>
</dbReference>
<evidence type="ECO:0000313" key="9">
    <source>
        <dbReference type="Proteomes" id="UP001652621"/>
    </source>
</evidence>
<dbReference type="Proteomes" id="UP001652621">
    <property type="component" value="Unplaced"/>
</dbReference>
<gene>
    <name evidence="10" type="primary">LOC101898361</name>
</gene>
<dbReference type="OrthoDB" id="19653at2759"/>
<evidence type="ECO:0000256" key="1">
    <source>
        <dbReference type="ARBA" id="ARBA00005964"/>
    </source>
</evidence>
<evidence type="ECO:0000256" key="6">
    <source>
        <dbReference type="RuleBase" id="RU361235"/>
    </source>
</evidence>
<feature type="transmembrane region" description="Helical" evidence="7">
    <location>
        <begin position="41"/>
        <end position="62"/>
    </location>
</feature>
<dbReference type="InterPro" id="IPR019819">
    <property type="entry name" value="Carboxylesterase_B_CS"/>
</dbReference>
<feature type="domain" description="Carboxylesterase type B" evidence="8">
    <location>
        <begin position="91"/>
        <end position="575"/>
    </location>
</feature>
<keyword evidence="5" id="KW-0325">Glycoprotein</keyword>
<dbReference type="PANTHER" id="PTHR11559">
    <property type="entry name" value="CARBOXYLESTERASE"/>
    <property type="match status" value="1"/>
</dbReference>
<keyword evidence="3 6" id="KW-0378">Hydrolase</keyword>
<accession>A0A9J7DEC5</accession>
<sequence>MFLLYCCVFVVLTVTLNIIVNYLKKAFESGFQLSPWRTMMHLFFKCLLVALIPLVFTVTQVITSAPAYHRHVDEGYKNRLPQPKVCAPSAGCMIGKIMPGYRIDSFEAFMGIPYALPPVGDLRFSHPKAYPPTRDLINATEPKSDCIQKNDLIPNPQSSGSEDCLYLNVYRPIKSNENHTKLPVMVYIHQGGWFAGSVHPAIVGPEYFMDTEDVILVTFNYRLGVFGFLSTEDAIVPGNFGLKDQTLALKWVQKNIAAFGGNPQKVTLFGQSAGGVSAHMHMLSKHSEGLFQAVIALSGTANVPFALQPNALELARLTARHCNVTNAHELSTAKLLKALRAVDAETLLRAADAIKYWDVDPLTLYRPVVENFDSPDAFFTENPVDIFERGDYKAVPFMTGVVPGEGAVRAVAILESEELRKTFNDNFDYLLEEFLELPPEFDDERVKFSMESIIREYFDGQHELTPQGFVDVVTDRGFHHPFYTTIETYIRTVNTAKAPLFLYYFNYKGPHSFSTIYSGGVTTYDYGVVHCDDLIYLFRSPLLFPDFEKNSTHAQVSKDFVRHFVEFAKNLKPYPSMGCSAKTYPYDSNDSICDYVLFENAGNDSYRVSLEQKFNIPRMQFWDDIIRDKC</sequence>
<dbReference type="PROSITE" id="PS00122">
    <property type="entry name" value="CARBOXYLESTERASE_B_1"/>
    <property type="match status" value="1"/>
</dbReference>
<comment type="similarity">
    <text evidence="1 6">Belongs to the type-B carboxylesterase/lipase family.</text>
</comment>
<evidence type="ECO:0000256" key="7">
    <source>
        <dbReference type="SAM" id="Phobius"/>
    </source>
</evidence>
<keyword evidence="7" id="KW-0812">Transmembrane</keyword>
<dbReference type="VEuPathDB" id="VectorBase:MDOMA2_004264"/>
<evidence type="ECO:0000256" key="4">
    <source>
        <dbReference type="ARBA" id="ARBA00023157"/>
    </source>
</evidence>
<dbReference type="Gene3D" id="3.40.50.1820">
    <property type="entry name" value="alpha/beta hydrolase"/>
    <property type="match status" value="1"/>
</dbReference>
<keyword evidence="2" id="KW-0719">Serine esterase</keyword>
<evidence type="ECO:0000256" key="2">
    <source>
        <dbReference type="ARBA" id="ARBA00022487"/>
    </source>
</evidence>
<dbReference type="GeneID" id="101898361"/>
<dbReference type="AlphaFoldDB" id="A0A9J7DEC5"/>
<name>A0A9J7DEC5_MUSDO</name>
<protein>
    <recommendedName>
        <fullName evidence="6">Carboxylic ester hydrolase</fullName>
        <ecNumber evidence="6">3.1.1.-</ecNumber>
    </recommendedName>
</protein>
<dbReference type="SUPFAM" id="SSF53474">
    <property type="entry name" value="alpha/beta-Hydrolases"/>
    <property type="match status" value="1"/>
</dbReference>
<dbReference type="InterPro" id="IPR029058">
    <property type="entry name" value="AB_hydrolase_fold"/>
</dbReference>
<keyword evidence="4" id="KW-1015">Disulfide bond</keyword>